<proteinExistence type="predicted"/>
<evidence type="ECO:0000256" key="3">
    <source>
        <dbReference type="SAM" id="SignalP"/>
    </source>
</evidence>
<protein>
    <recommendedName>
        <fullName evidence="4">IPT/TIG domain-containing protein</fullName>
    </recommendedName>
</protein>
<evidence type="ECO:0000313" key="5">
    <source>
        <dbReference type="EMBL" id="RPD40868.1"/>
    </source>
</evidence>
<keyword evidence="1" id="KW-0677">Repeat</keyword>
<dbReference type="SUPFAM" id="SSF101898">
    <property type="entry name" value="NHL repeat"/>
    <property type="match status" value="1"/>
</dbReference>
<evidence type="ECO:0000256" key="2">
    <source>
        <dbReference type="PROSITE-ProRule" id="PRU00504"/>
    </source>
</evidence>
<dbReference type="InterPro" id="IPR001258">
    <property type="entry name" value="NHL_repeat"/>
</dbReference>
<dbReference type="InterPro" id="IPR002909">
    <property type="entry name" value="IPT_dom"/>
</dbReference>
<dbReference type="Pfam" id="PF01436">
    <property type="entry name" value="NHL"/>
    <property type="match status" value="3"/>
</dbReference>
<organism evidence="5 6">
    <name type="scientific">Chitinophaga barathri</name>
    <dbReference type="NCBI Taxonomy" id="1647451"/>
    <lineage>
        <taxon>Bacteria</taxon>
        <taxon>Pseudomonadati</taxon>
        <taxon>Bacteroidota</taxon>
        <taxon>Chitinophagia</taxon>
        <taxon>Chitinophagales</taxon>
        <taxon>Chitinophagaceae</taxon>
        <taxon>Chitinophaga</taxon>
    </lineage>
</organism>
<dbReference type="AlphaFoldDB" id="A0A3N4MBK8"/>
<dbReference type="InterPro" id="IPR014756">
    <property type="entry name" value="Ig_E-set"/>
</dbReference>
<reference evidence="6" key="1">
    <citation type="submission" date="2018-11" db="EMBL/GenBank/DDBJ databases">
        <title>Chitinophaga lutea sp.nov., isolate from arsenic contaminated soil.</title>
        <authorList>
            <person name="Zong Y."/>
        </authorList>
    </citation>
    <scope>NUCLEOTIDE SEQUENCE [LARGE SCALE GENOMIC DNA]</scope>
    <source>
        <strain evidence="6">YLT18</strain>
    </source>
</reference>
<dbReference type="RefSeq" id="WP_120516825.1">
    <property type="nucleotide sequence ID" value="NZ_QXZY01000007.1"/>
</dbReference>
<dbReference type="PANTHER" id="PTHR13833:SF71">
    <property type="entry name" value="NHL DOMAIN-CONTAINING PROTEIN"/>
    <property type="match status" value="1"/>
</dbReference>
<dbReference type="Pfam" id="PF20067">
    <property type="entry name" value="SSL_N"/>
    <property type="match status" value="1"/>
</dbReference>
<dbReference type="PANTHER" id="PTHR13833">
    <property type="match status" value="1"/>
</dbReference>
<feature type="repeat" description="NHL" evidence="2">
    <location>
        <begin position="198"/>
        <end position="227"/>
    </location>
</feature>
<dbReference type="CDD" id="cd14953">
    <property type="entry name" value="NHL_like_1"/>
    <property type="match status" value="1"/>
</dbReference>
<dbReference type="EMBL" id="RMBX01000006">
    <property type="protein sequence ID" value="RPD40868.1"/>
    <property type="molecule type" value="Genomic_DNA"/>
</dbReference>
<dbReference type="PROSITE" id="PS51125">
    <property type="entry name" value="NHL"/>
    <property type="match status" value="1"/>
</dbReference>
<dbReference type="InterPro" id="IPR011042">
    <property type="entry name" value="6-blade_b-propeller_TolB-like"/>
</dbReference>
<sequence length="450" mass="46648">MKPITLPVTARICHAFQIILFVFAAASCGKGDGGGGIVPPPEPTPPAISGITPNTGPFNTVVVISGSNFSATAADNDVKFNGKTAKVTAATAASLTVEVPKSAGNGVVTVTVKGKTATGPAFTYIFTGTVSTLAGSTNGYLDGTGAGALFHGVAGICVDAQGNLYVSDHYNHKIRKITPAGVVSTLAGSIRGYADGTGTAAQFWNPSGIAVDPQGNVFVADAGNHRIRRITPAGVVSTYAGKDPYGYEDGAAHSARFFGPEDVTLDANGNVYVGDANNYKVRKITPGGVVSTLAGSTYGYQDGTGSGAIFYTPRSIQCDAQGNVFVSDYFNQKIRKVTPGGVVTTVAGSTYGWVEGSASTAKFEGPRGMVITAQGEIFVVEDRNNTVRKLTAAFDVSTLCGQAGLTYSDWKDGTLGEAKFRTPMDICADAQGNFYIADFNNNRVRKISFE</sequence>
<dbReference type="CDD" id="cd00603">
    <property type="entry name" value="IPT_PCSR"/>
    <property type="match status" value="1"/>
</dbReference>
<dbReference type="OrthoDB" id="791543at2"/>
<dbReference type="Pfam" id="PF01833">
    <property type="entry name" value="TIG"/>
    <property type="match status" value="1"/>
</dbReference>
<dbReference type="Gene3D" id="2.60.40.10">
    <property type="entry name" value="Immunoglobulins"/>
    <property type="match status" value="1"/>
</dbReference>
<gene>
    <name evidence="5" type="ORF">EG028_12670</name>
</gene>
<dbReference type="SMART" id="SM00429">
    <property type="entry name" value="IPT"/>
    <property type="match status" value="1"/>
</dbReference>
<name>A0A3N4MBK8_9BACT</name>
<keyword evidence="3" id="KW-0732">Signal</keyword>
<accession>A0A3N4MBK8</accession>
<evidence type="ECO:0000313" key="6">
    <source>
        <dbReference type="Proteomes" id="UP000279089"/>
    </source>
</evidence>
<dbReference type="PROSITE" id="PS51257">
    <property type="entry name" value="PROKAR_LIPOPROTEIN"/>
    <property type="match status" value="1"/>
</dbReference>
<dbReference type="Gene3D" id="2.120.10.30">
    <property type="entry name" value="TolB, C-terminal domain"/>
    <property type="match status" value="3"/>
</dbReference>
<feature type="signal peptide" evidence="3">
    <location>
        <begin position="1"/>
        <end position="24"/>
    </location>
</feature>
<dbReference type="InterPro" id="IPR013783">
    <property type="entry name" value="Ig-like_fold"/>
</dbReference>
<dbReference type="SUPFAM" id="SSF81296">
    <property type="entry name" value="E set domains"/>
    <property type="match status" value="1"/>
</dbReference>
<evidence type="ECO:0000256" key="1">
    <source>
        <dbReference type="ARBA" id="ARBA00022737"/>
    </source>
</evidence>
<feature type="domain" description="IPT/TIG" evidence="4">
    <location>
        <begin position="45"/>
        <end position="125"/>
    </location>
</feature>
<keyword evidence="6" id="KW-1185">Reference proteome</keyword>
<evidence type="ECO:0000259" key="4">
    <source>
        <dbReference type="SMART" id="SM00429"/>
    </source>
</evidence>
<comment type="caution">
    <text evidence="5">The sequence shown here is derived from an EMBL/GenBank/DDBJ whole genome shotgun (WGS) entry which is preliminary data.</text>
</comment>
<dbReference type="Proteomes" id="UP000279089">
    <property type="component" value="Unassembled WGS sequence"/>
</dbReference>
<feature type="chain" id="PRO_5017940844" description="IPT/TIG domain-containing protein" evidence="3">
    <location>
        <begin position="25"/>
        <end position="450"/>
    </location>
</feature>